<evidence type="ECO:0000313" key="4">
    <source>
        <dbReference type="Proteomes" id="UP001597010"/>
    </source>
</evidence>
<reference evidence="4" key="1">
    <citation type="journal article" date="2019" name="Int. J. Syst. Evol. Microbiol.">
        <title>The Global Catalogue of Microorganisms (GCM) 10K type strain sequencing project: providing services to taxonomists for standard genome sequencing and annotation.</title>
        <authorList>
            <consortium name="The Broad Institute Genomics Platform"/>
            <consortium name="The Broad Institute Genome Sequencing Center for Infectious Disease"/>
            <person name="Wu L."/>
            <person name="Ma J."/>
        </authorList>
    </citation>
    <scope>NUCLEOTIDE SEQUENCE [LARGE SCALE GENOMIC DNA]</scope>
    <source>
        <strain evidence="4">CCUG 61484</strain>
    </source>
</reference>
<dbReference type="SUPFAM" id="SSF74653">
    <property type="entry name" value="TolA/TonB C-terminal domain"/>
    <property type="match status" value="1"/>
</dbReference>
<dbReference type="Pfam" id="PF03544">
    <property type="entry name" value="TonB_C"/>
    <property type="match status" value="1"/>
</dbReference>
<dbReference type="EMBL" id="JBHTHZ010000004">
    <property type="protein sequence ID" value="MFD0793577.1"/>
    <property type="molecule type" value="Genomic_DNA"/>
</dbReference>
<organism evidence="3 4">
    <name type="scientific">Mucilaginibacter litoreus</name>
    <dbReference type="NCBI Taxonomy" id="1048221"/>
    <lineage>
        <taxon>Bacteria</taxon>
        <taxon>Pseudomonadati</taxon>
        <taxon>Bacteroidota</taxon>
        <taxon>Sphingobacteriia</taxon>
        <taxon>Sphingobacteriales</taxon>
        <taxon>Sphingobacteriaceae</taxon>
        <taxon>Mucilaginibacter</taxon>
    </lineage>
</organism>
<evidence type="ECO:0000313" key="3">
    <source>
        <dbReference type="EMBL" id="MFD0793577.1"/>
    </source>
</evidence>
<name>A0ABW3ARA4_9SPHI</name>
<evidence type="ECO:0000259" key="2">
    <source>
        <dbReference type="Pfam" id="PF03544"/>
    </source>
</evidence>
<gene>
    <name evidence="3" type="ORF">ACFQZX_08095</name>
</gene>
<proteinExistence type="predicted"/>
<sequence length="490" mass="56080">MKYFIVLIFTLLSTQLFAQINKNIYNTWVNAKVTFSDGSPLPDEHPLKYTYIKYQFSKPDRMHIATVYFEKGVENLFEIKSDKLLIKSPEGGLMNSYRITSIKDTLVLLQNAFEANDSSSLKFYFVPESVYQQNLTLKPSDIFSIKGKDTIYQQSAKIYASYKGESFRQYIYDGISEKVKMDGRAGHFLATFVVDKSGLADSVKILKGIDNLFDERFIKVFSKSKKSWKPATLAGKPVSVRMSVELRYSTSATVIPAYFASQKANEAYLSKDYELAIYYYDQALQNTPTDKENLFKRGMCKLLLGNIPAAREDWLNSKQSGENPAADAMLEKYPEQTNTFNFQRPSLSQVKMLEKAKGSDFKAFNFPIVLAKGYVEGIEGYNLANPAIYRQDQGILHMETDYFYSIPDSTIRLIEYSWQGKSSDVVSLKKLFEDNKQIVDADLTLKTDQQNTGEGWAGRTCTWENEFVYCKQFLITGDGTYRLRLLISWK</sequence>
<feature type="signal peptide" evidence="1">
    <location>
        <begin position="1"/>
        <end position="18"/>
    </location>
</feature>
<protein>
    <submittedName>
        <fullName evidence="3">Energy transducer TonB</fullName>
    </submittedName>
</protein>
<feature type="chain" id="PRO_5045378980" evidence="1">
    <location>
        <begin position="19"/>
        <end position="490"/>
    </location>
</feature>
<accession>A0ABW3ARA4</accession>
<dbReference type="Proteomes" id="UP001597010">
    <property type="component" value="Unassembled WGS sequence"/>
</dbReference>
<dbReference type="InterPro" id="IPR037682">
    <property type="entry name" value="TonB_C"/>
</dbReference>
<dbReference type="InterPro" id="IPR011990">
    <property type="entry name" value="TPR-like_helical_dom_sf"/>
</dbReference>
<comment type="caution">
    <text evidence="3">The sequence shown here is derived from an EMBL/GenBank/DDBJ whole genome shotgun (WGS) entry which is preliminary data.</text>
</comment>
<feature type="domain" description="TonB C-terminal" evidence="2">
    <location>
        <begin position="178"/>
        <end position="249"/>
    </location>
</feature>
<keyword evidence="1" id="KW-0732">Signal</keyword>
<dbReference type="Gene3D" id="1.25.40.10">
    <property type="entry name" value="Tetratricopeptide repeat domain"/>
    <property type="match status" value="1"/>
</dbReference>
<keyword evidence="4" id="KW-1185">Reference proteome</keyword>
<dbReference type="Gene3D" id="3.30.1150.10">
    <property type="match status" value="1"/>
</dbReference>
<dbReference type="RefSeq" id="WP_377113576.1">
    <property type="nucleotide sequence ID" value="NZ_JBHTHZ010000004.1"/>
</dbReference>
<dbReference type="SUPFAM" id="SSF48452">
    <property type="entry name" value="TPR-like"/>
    <property type="match status" value="1"/>
</dbReference>
<evidence type="ECO:0000256" key="1">
    <source>
        <dbReference type="SAM" id="SignalP"/>
    </source>
</evidence>